<dbReference type="SMART" id="SM00304">
    <property type="entry name" value="HAMP"/>
    <property type="match status" value="1"/>
</dbReference>
<dbReference type="PROSITE" id="PS50885">
    <property type="entry name" value="HAMP"/>
    <property type="match status" value="1"/>
</dbReference>
<gene>
    <name evidence="17" type="ORF">H9914_03100</name>
</gene>
<dbReference type="InterPro" id="IPR008358">
    <property type="entry name" value="Sig_transdc_His_kin/Pase_MprB"/>
</dbReference>
<evidence type="ECO:0000256" key="8">
    <source>
        <dbReference type="ARBA" id="ARBA00022741"/>
    </source>
</evidence>
<keyword evidence="8" id="KW-0547">Nucleotide-binding</keyword>
<keyword evidence="13 14" id="KW-0472">Membrane</keyword>
<comment type="caution">
    <text evidence="17">The sequence shown here is derived from an EMBL/GenBank/DDBJ whole genome shotgun (WGS) entry which is preliminary data.</text>
</comment>
<reference evidence="17" key="2">
    <citation type="submission" date="2021-04" db="EMBL/GenBank/DDBJ databases">
        <authorList>
            <person name="Gilroy R."/>
        </authorList>
    </citation>
    <scope>NUCLEOTIDE SEQUENCE</scope>
    <source>
        <strain evidence="17">ChiBcec6-4105</strain>
    </source>
</reference>
<dbReference type="Proteomes" id="UP000823892">
    <property type="component" value="Unassembled WGS sequence"/>
</dbReference>
<dbReference type="SMART" id="SM00388">
    <property type="entry name" value="HisKA"/>
    <property type="match status" value="1"/>
</dbReference>
<protein>
    <recommendedName>
        <fullName evidence="3">histidine kinase</fullName>
        <ecNumber evidence="3">2.7.13.3</ecNumber>
    </recommendedName>
</protein>
<feature type="transmembrane region" description="Helical" evidence="14">
    <location>
        <begin position="91"/>
        <end position="109"/>
    </location>
</feature>
<evidence type="ECO:0000256" key="7">
    <source>
        <dbReference type="ARBA" id="ARBA00022692"/>
    </source>
</evidence>
<feature type="transmembrane region" description="Helical" evidence="14">
    <location>
        <begin position="12"/>
        <end position="36"/>
    </location>
</feature>
<dbReference type="SUPFAM" id="SSF55874">
    <property type="entry name" value="ATPase domain of HSP90 chaperone/DNA topoisomerase II/histidine kinase"/>
    <property type="match status" value="1"/>
</dbReference>
<evidence type="ECO:0000259" key="15">
    <source>
        <dbReference type="PROSITE" id="PS50109"/>
    </source>
</evidence>
<keyword evidence="12" id="KW-0902">Two-component regulatory system</keyword>
<dbReference type="GO" id="GO:0000155">
    <property type="term" value="F:phosphorelay sensor kinase activity"/>
    <property type="evidence" value="ECO:0007669"/>
    <property type="project" value="InterPro"/>
</dbReference>
<dbReference type="PANTHER" id="PTHR45528:SF1">
    <property type="entry name" value="SENSOR HISTIDINE KINASE CPXA"/>
    <property type="match status" value="1"/>
</dbReference>
<dbReference type="InterPro" id="IPR036890">
    <property type="entry name" value="HATPase_C_sf"/>
</dbReference>
<feature type="domain" description="Histidine kinase" evidence="15">
    <location>
        <begin position="178"/>
        <end position="368"/>
    </location>
</feature>
<dbReference type="GO" id="GO:0005524">
    <property type="term" value="F:ATP binding"/>
    <property type="evidence" value="ECO:0007669"/>
    <property type="project" value="UniProtKB-KW"/>
</dbReference>
<dbReference type="Gene3D" id="6.10.340.10">
    <property type="match status" value="1"/>
</dbReference>
<comment type="catalytic activity">
    <reaction evidence="1">
        <text>ATP + protein L-histidine = ADP + protein N-phospho-L-histidine.</text>
        <dbReference type="EC" id="2.7.13.3"/>
    </reaction>
</comment>
<evidence type="ECO:0000256" key="4">
    <source>
        <dbReference type="ARBA" id="ARBA00022475"/>
    </source>
</evidence>
<comment type="subcellular location">
    <subcellularLocation>
        <location evidence="2">Cell membrane</location>
        <topology evidence="2">Multi-pass membrane protein</topology>
    </subcellularLocation>
</comment>
<evidence type="ECO:0000256" key="9">
    <source>
        <dbReference type="ARBA" id="ARBA00022777"/>
    </source>
</evidence>
<feature type="non-terminal residue" evidence="17">
    <location>
        <position position="368"/>
    </location>
</feature>
<evidence type="ECO:0000256" key="1">
    <source>
        <dbReference type="ARBA" id="ARBA00000085"/>
    </source>
</evidence>
<evidence type="ECO:0000256" key="11">
    <source>
        <dbReference type="ARBA" id="ARBA00022989"/>
    </source>
</evidence>
<keyword evidence="6" id="KW-0808">Transferase</keyword>
<dbReference type="PROSITE" id="PS50109">
    <property type="entry name" value="HIS_KIN"/>
    <property type="match status" value="1"/>
</dbReference>
<proteinExistence type="predicted"/>
<dbReference type="CDD" id="cd06225">
    <property type="entry name" value="HAMP"/>
    <property type="match status" value="1"/>
</dbReference>
<keyword evidence="5" id="KW-0597">Phosphoprotein</keyword>
<dbReference type="EMBL" id="DWUY01000068">
    <property type="protein sequence ID" value="HJD27969.1"/>
    <property type="molecule type" value="Genomic_DNA"/>
</dbReference>
<dbReference type="Pfam" id="PF00512">
    <property type="entry name" value="HisKA"/>
    <property type="match status" value="1"/>
</dbReference>
<dbReference type="Gene3D" id="3.30.565.10">
    <property type="entry name" value="Histidine kinase-like ATPase, C-terminal domain"/>
    <property type="match status" value="1"/>
</dbReference>
<dbReference type="CDD" id="cd00075">
    <property type="entry name" value="HATPase"/>
    <property type="match status" value="1"/>
</dbReference>
<dbReference type="GO" id="GO:0005886">
    <property type="term" value="C:plasma membrane"/>
    <property type="evidence" value="ECO:0007669"/>
    <property type="project" value="UniProtKB-SubCell"/>
</dbReference>
<dbReference type="InterPro" id="IPR050398">
    <property type="entry name" value="HssS/ArlS-like"/>
</dbReference>
<dbReference type="Gene3D" id="1.10.287.130">
    <property type="match status" value="1"/>
</dbReference>
<evidence type="ECO:0000256" key="6">
    <source>
        <dbReference type="ARBA" id="ARBA00022679"/>
    </source>
</evidence>
<dbReference type="CDD" id="cd00082">
    <property type="entry name" value="HisKA"/>
    <property type="match status" value="1"/>
</dbReference>
<feature type="domain" description="HAMP" evidence="16">
    <location>
        <begin position="116"/>
        <end position="163"/>
    </location>
</feature>
<evidence type="ECO:0000256" key="2">
    <source>
        <dbReference type="ARBA" id="ARBA00004651"/>
    </source>
</evidence>
<keyword evidence="7 14" id="KW-0812">Transmembrane</keyword>
<evidence type="ECO:0000313" key="18">
    <source>
        <dbReference type="Proteomes" id="UP000823892"/>
    </source>
</evidence>
<accession>A0A9D2QSJ7</accession>
<evidence type="ECO:0000256" key="13">
    <source>
        <dbReference type="ARBA" id="ARBA00023136"/>
    </source>
</evidence>
<dbReference type="InterPro" id="IPR036097">
    <property type="entry name" value="HisK_dim/P_sf"/>
</dbReference>
<evidence type="ECO:0000256" key="14">
    <source>
        <dbReference type="SAM" id="Phobius"/>
    </source>
</evidence>
<keyword evidence="11 14" id="KW-1133">Transmembrane helix</keyword>
<evidence type="ECO:0000256" key="10">
    <source>
        <dbReference type="ARBA" id="ARBA00022840"/>
    </source>
</evidence>
<keyword evidence="9 17" id="KW-0418">Kinase</keyword>
<sequence length="368" mass="42586">MEKLRNLSLKKTIILYLLTALLAGFLLSSVLIQIAVNTQQQITWKYVDEVQYLSQMSKDQAYELPMPRIKSEYMNRLDSCLYEICDVIETYSILIFSVFGSGMAVIFFYRHKLKPPIEELSQAADMVKQEKLDFHVVYENQDELGQLCKEFENMRSQLEENNRIVWHMIEEEKALRAAIAHDIRSPLSVLKGYQEMLLEFVPEDGLDKEQILSMLEKGMEQIERMNGFVETMRQMSSLEQRPVHVASIPLAELARQIDNEAHILSRGTEKKCDVQTELKESSFCGDRDMILEVMENLLSNALRYAKETVVIKISCKDAELDITIIDDGQGFWESAEKVTQPFYHSNPQDDLKHFGLGMYISKLCCEKH</sequence>
<dbReference type="PANTHER" id="PTHR45528">
    <property type="entry name" value="SENSOR HISTIDINE KINASE CPXA"/>
    <property type="match status" value="1"/>
</dbReference>
<dbReference type="InterPro" id="IPR003660">
    <property type="entry name" value="HAMP_dom"/>
</dbReference>
<dbReference type="InterPro" id="IPR003594">
    <property type="entry name" value="HATPase_dom"/>
</dbReference>
<dbReference type="SUPFAM" id="SSF158472">
    <property type="entry name" value="HAMP domain-like"/>
    <property type="match status" value="1"/>
</dbReference>
<keyword evidence="10" id="KW-0067">ATP-binding</keyword>
<dbReference type="SMART" id="SM00387">
    <property type="entry name" value="HATPase_c"/>
    <property type="match status" value="1"/>
</dbReference>
<dbReference type="EC" id="2.7.13.3" evidence="3"/>
<dbReference type="SUPFAM" id="SSF47384">
    <property type="entry name" value="Homodimeric domain of signal transducing histidine kinase"/>
    <property type="match status" value="1"/>
</dbReference>
<evidence type="ECO:0000256" key="5">
    <source>
        <dbReference type="ARBA" id="ARBA00022553"/>
    </source>
</evidence>
<dbReference type="Pfam" id="PF02518">
    <property type="entry name" value="HATPase_c"/>
    <property type="match status" value="1"/>
</dbReference>
<reference evidence="17" key="1">
    <citation type="journal article" date="2021" name="PeerJ">
        <title>Extensive microbial diversity within the chicken gut microbiome revealed by metagenomics and culture.</title>
        <authorList>
            <person name="Gilroy R."/>
            <person name="Ravi A."/>
            <person name="Getino M."/>
            <person name="Pursley I."/>
            <person name="Horton D.L."/>
            <person name="Alikhan N.F."/>
            <person name="Baker D."/>
            <person name="Gharbi K."/>
            <person name="Hall N."/>
            <person name="Watson M."/>
            <person name="Adriaenssens E.M."/>
            <person name="Foster-Nyarko E."/>
            <person name="Jarju S."/>
            <person name="Secka A."/>
            <person name="Antonio M."/>
            <person name="Oren A."/>
            <person name="Chaudhuri R.R."/>
            <person name="La Ragione R."/>
            <person name="Hildebrand F."/>
            <person name="Pallen M.J."/>
        </authorList>
    </citation>
    <scope>NUCLEOTIDE SEQUENCE</scope>
    <source>
        <strain evidence="17">ChiBcec6-4105</strain>
    </source>
</reference>
<organism evidence="17 18">
    <name type="scientific">Candidatus Blautia avicola</name>
    <dbReference type="NCBI Taxonomy" id="2838483"/>
    <lineage>
        <taxon>Bacteria</taxon>
        <taxon>Bacillati</taxon>
        <taxon>Bacillota</taxon>
        <taxon>Clostridia</taxon>
        <taxon>Lachnospirales</taxon>
        <taxon>Lachnospiraceae</taxon>
        <taxon>Blautia</taxon>
    </lineage>
</organism>
<evidence type="ECO:0000313" key="17">
    <source>
        <dbReference type="EMBL" id="HJD27969.1"/>
    </source>
</evidence>
<evidence type="ECO:0000256" key="3">
    <source>
        <dbReference type="ARBA" id="ARBA00012438"/>
    </source>
</evidence>
<evidence type="ECO:0000256" key="12">
    <source>
        <dbReference type="ARBA" id="ARBA00023012"/>
    </source>
</evidence>
<dbReference type="AlphaFoldDB" id="A0A9D2QSJ7"/>
<dbReference type="PRINTS" id="PR01780">
    <property type="entry name" value="LANTIREGPROT"/>
</dbReference>
<dbReference type="InterPro" id="IPR005467">
    <property type="entry name" value="His_kinase_dom"/>
</dbReference>
<evidence type="ECO:0000259" key="16">
    <source>
        <dbReference type="PROSITE" id="PS50885"/>
    </source>
</evidence>
<dbReference type="InterPro" id="IPR003661">
    <property type="entry name" value="HisK_dim/P_dom"/>
</dbReference>
<keyword evidence="4" id="KW-1003">Cell membrane</keyword>
<name>A0A9D2QSJ7_9FIRM</name>